<keyword evidence="2" id="KW-1185">Reference proteome</keyword>
<protein>
    <submittedName>
        <fullName evidence="1">Uncharacterized protein</fullName>
    </submittedName>
</protein>
<dbReference type="AlphaFoldDB" id="A0A419SGQ6"/>
<sequence>MLNVTVGFVFTQVMFSDNQGKLQFHRVLTDVEKPWNSIFELLELICNALRSDGQQQSVYSLMNRLQIQVQYKTVHFDRLLGSLQEALSVAYENSQVTIHNSRGEALTPIKPIDNHAVDWIEAEEQQEQPKRPVLVAEQVTCAVTQLQPFQQQAIALFGNVSGDNTGRQQLVNGLLRTHRHPPAFITRSHRADQVVWGGFERGDPSLAC</sequence>
<accession>A0A419SGQ6</accession>
<dbReference type="Proteomes" id="UP000284219">
    <property type="component" value="Unassembled WGS sequence"/>
</dbReference>
<dbReference type="EMBL" id="MCHY01000009">
    <property type="protein sequence ID" value="RKD22960.1"/>
    <property type="molecule type" value="Genomic_DNA"/>
</dbReference>
<proteinExistence type="predicted"/>
<evidence type="ECO:0000313" key="1">
    <source>
        <dbReference type="EMBL" id="RKD22960.1"/>
    </source>
</evidence>
<gene>
    <name evidence="1" type="ORF">BEP19_12070</name>
</gene>
<dbReference type="OrthoDB" id="9852972at2"/>
<comment type="caution">
    <text evidence="1">The sequence shown here is derived from an EMBL/GenBank/DDBJ whole genome shotgun (WGS) entry which is preliminary data.</text>
</comment>
<dbReference type="RefSeq" id="WP_120190451.1">
    <property type="nucleotide sequence ID" value="NZ_MCHY01000009.1"/>
</dbReference>
<evidence type="ECO:0000313" key="2">
    <source>
        <dbReference type="Proteomes" id="UP000284219"/>
    </source>
</evidence>
<reference evidence="1 2" key="1">
    <citation type="submission" date="2016-08" db="EMBL/GenBank/DDBJ databases">
        <title>Novel Firmicute Genomes.</title>
        <authorList>
            <person name="Poppleton D.I."/>
            <person name="Gribaldo S."/>
        </authorList>
    </citation>
    <scope>NUCLEOTIDE SEQUENCE [LARGE SCALE GENOMIC DNA]</scope>
    <source>
        <strain evidence="1 2">RAOx-1</strain>
    </source>
</reference>
<name>A0A419SGQ6_9BACL</name>
<organism evidence="1 2">
    <name type="scientific">Ammoniphilus oxalaticus</name>
    <dbReference type="NCBI Taxonomy" id="66863"/>
    <lineage>
        <taxon>Bacteria</taxon>
        <taxon>Bacillati</taxon>
        <taxon>Bacillota</taxon>
        <taxon>Bacilli</taxon>
        <taxon>Bacillales</taxon>
        <taxon>Paenibacillaceae</taxon>
        <taxon>Aneurinibacillus group</taxon>
        <taxon>Ammoniphilus</taxon>
    </lineage>
</organism>